<evidence type="ECO:0000256" key="3">
    <source>
        <dbReference type="ARBA" id="ARBA00022692"/>
    </source>
</evidence>
<sequence>MVSSDEPRGGNGGRIAWNLFGFALPLAIAAAAIPQLLSLIGSERFGYLALAWGVIGYASVIDLGIGRAATRLVSCLRGGGHRDRIPDVVASAAWLTRVTGAIGMLALVAAAWLGAHRLVPSAVVPERELQLALLFLALALPMQAMSATWRGVNEAWLNFAPVNLLRVLLGAANFGGPWLVALFVQDLHWLVATLVVSRAAALACYRGFALRCLRRAGLGTGRFAAGPARQLLHFGGWHSLSSLLNPLLVQADRFLIGALVSAAAVTAYVIPYELAVQCLVLSGAVTSVAFPLISQLLQSDAERAACLFRSWQRRLGLAMAVAMGTLAWFMPDLLHVWLQGRVPGESVVVGRILCAGVFFNSVGAMYFALLHAQGKTRQTALLHLLEVPPYLVLLWLLIGQWGVVGAALAWSMRVSLDAAALACLCRDRASHPHAGGTRVPALR</sequence>
<reference evidence="7 8" key="1">
    <citation type="journal article" date="2022" name="Int. J. Syst. Evol. Microbiol.">
        <title>Noviherbaspirillum aridicola sp. nov., isolated from an arid soil in Pakistan.</title>
        <authorList>
            <person name="Khan I.U."/>
            <person name="Saqib M."/>
            <person name="Amin A."/>
            <person name="Hussain F."/>
            <person name="Li L."/>
            <person name="Liu Y.H."/>
            <person name="Fang B.Z."/>
            <person name="Ahmed I."/>
            <person name="Li W.J."/>
        </authorList>
    </citation>
    <scope>NUCLEOTIDE SEQUENCE [LARGE SCALE GENOMIC DNA]</scope>
    <source>
        <strain evidence="7 8">NCCP-691</strain>
    </source>
</reference>
<feature type="transmembrane region" description="Helical" evidence="6">
    <location>
        <begin position="349"/>
        <end position="369"/>
    </location>
</feature>
<evidence type="ECO:0000256" key="1">
    <source>
        <dbReference type="ARBA" id="ARBA00004651"/>
    </source>
</evidence>
<evidence type="ECO:0000256" key="6">
    <source>
        <dbReference type="SAM" id="Phobius"/>
    </source>
</evidence>
<feature type="transmembrane region" description="Helical" evidence="6">
    <location>
        <begin position="164"/>
        <end position="183"/>
    </location>
</feature>
<evidence type="ECO:0000256" key="4">
    <source>
        <dbReference type="ARBA" id="ARBA00022989"/>
    </source>
</evidence>
<comment type="caution">
    <text evidence="7">The sequence shown here is derived from an EMBL/GenBank/DDBJ whole genome shotgun (WGS) entry which is preliminary data.</text>
</comment>
<proteinExistence type="predicted"/>
<evidence type="ECO:0000256" key="2">
    <source>
        <dbReference type="ARBA" id="ARBA00022475"/>
    </source>
</evidence>
<evidence type="ECO:0000313" key="8">
    <source>
        <dbReference type="Proteomes" id="UP000887222"/>
    </source>
</evidence>
<organism evidence="7 8">
    <name type="scientific">Noviherbaspirillum aridicola</name>
    <dbReference type="NCBI Taxonomy" id="2849687"/>
    <lineage>
        <taxon>Bacteria</taxon>
        <taxon>Pseudomonadati</taxon>
        <taxon>Pseudomonadota</taxon>
        <taxon>Betaproteobacteria</taxon>
        <taxon>Burkholderiales</taxon>
        <taxon>Oxalobacteraceae</taxon>
        <taxon>Noviherbaspirillum</taxon>
    </lineage>
</organism>
<dbReference type="RefSeq" id="WP_220807779.1">
    <property type="nucleotide sequence ID" value="NZ_BPMK01000006.1"/>
</dbReference>
<dbReference type="InterPro" id="IPR050833">
    <property type="entry name" value="Poly_Biosynth_Transport"/>
</dbReference>
<name>A0ABQ4Q350_9BURK</name>
<keyword evidence="3 6" id="KW-0812">Transmembrane</keyword>
<protein>
    <recommendedName>
        <fullName evidence="9">O-antigen/teichoic acid export membrane protein</fullName>
    </recommendedName>
</protein>
<evidence type="ECO:0000313" key="7">
    <source>
        <dbReference type="EMBL" id="GIZ51616.1"/>
    </source>
</evidence>
<feature type="transmembrane region" description="Helical" evidence="6">
    <location>
        <begin position="247"/>
        <end position="268"/>
    </location>
</feature>
<dbReference type="EMBL" id="BPMK01000006">
    <property type="protein sequence ID" value="GIZ51616.1"/>
    <property type="molecule type" value="Genomic_DNA"/>
</dbReference>
<feature type="transmembrane region" description="Helical" evidence="6">
    <location>
        <begin position="315"/>
        <end position="337"/>
    </location>
</feature>
<keyword evidence="5 6" id="KW-0472">Membrane</keyword>
<dbReference type="PANTHER" id="PTHR30250">
    <property type="entry name" value="PST FAMILY PREDICTED COLANIC ACID TRANSPORTER"/>
    <property type="match status" value="1"/>
</dbReference>
<keyword evidence="2" id="KW-1003">Cell membrane</keyword>
<feature type="transmembrane region" description="Helical" evidence="6">
    <location>
        <begin position="189"/>
        <end position="208"/>
    </location>
</feature>
<keyword evidence="4 6" id="KW-1133">Transmembrane helix</keyword>
<accession>A0ABQ4Q350</accession>
<keyword evidence="8" id="KW-1185">Reference proteome</keyword>
<feature type="transmembrane region" description="Helical" evidence="6">
    <location>
        <begin position="132"/>
        <end position="152"/>
    </location>
</feature>
<comment type="subcellular location">
    <subcellularLocation>
        <location evidence="1">Cell membrane</location>
        <topology evidence="1">Multi-pass membrane protein</topology>
    </subcellularLocation>
</comment>
<feature type="transmembrane region" description="Helical" evidence="6">
    <location>
        <begin position="15"/>
        <end position="33"/>
    </location>
</feature>
<dbReference type="Proteomes" id="UP000887222">
    <property type="component" value="Unassembled WGS sequence"/>
</dbReference>
<feature type="transmembrane region" description="Helical" evidence="6">
    <location>
        <begin position="45"/>
        <end position="65"/>
    </location>
</feature>
<dbReference type="PANTHER" id="PTHR30250:SF26">
    <property type="entry name" value="PSMA PROTEIN"/>
    <property type="match status" value="1"/>
</dbReference>
<feature type="transmembrane region" description="Helical" evidence="6">
    <location>
        <begin position="390"/>
        <end position="410"/>
    </location>
</feature>
<dbReference type="Pfam" id="PF13440">
    <property type="entry name" value="Polysacc_synt_3"/>
    <property type="match status" value="1"/>
</dbReference>
<feature type="transmembrane region" description="Helical" evidence="6">
    <location>
        <begin position="85"/>
        <end position="112"/>
    </location>
</feature>
<evidence type="ECO:0000256" key="5">
    <source>
        <dbReference type="ARBA" id="ARBA00023136"/>
    </source>
</evidence>
<feature type="transmembrane region" description="Helical" evidence="6">
    <location>
        <begin position="274"/>
        <end position="294"/>
    </location>
</feature>
<gene>
    <name evidence="7" type="ORF">NCCP691_16300</name>
</gene>
<evidence type="ECO:0008006" key="9">
    <source>
        <dbReference type="Google" id="ProtNLM"/>
    </source>
</evidence>